<evidence type="ECO:0000313" key="4">
    <source>
        <dbReference type="Proteomes" id="UP001204376"/>
    </source>
</evidence>
<dbReference type="SMART" id="SM00749">
    <property type="entry name" value="BON"/>
    <property type="match status" value="3"/>
</dbReference>
<sequence length="222" mass="24534">MKTDIQIQRDVMDELKWQPFLRSSEIGVAVTNGVVTLSGQVDSYAKKLDAEKAVKKVGGVKALAEDLQVGVSPGYRKTDTEIAEAVLHALRWQSAVEQELIKIKVEDGCVKLEGEVEWAYQRAIAETAIKQLDGVRAIYNLIRVKPVITAYDLEKSISAAFERHATIDASKITAQVIEGKVKLRGIVRSLTEKEDAESIAWKAPGVVSVRNDLVIEEPEFAF</sequence>
<reference evidence="3 4" key="1">
    <citation type="submission" date="2022-07" db="EMBL/GenBank/DDBJ databases">
        <title>Mucilaginibacter sp. JC4.</title>
        <authorList>
            <person name="Le V."/>
            <person name="Ko S.-R."/>
            <person name="Ahn C.-Y."/>
            <person name="Oh H.-M."/>
        </authorList>
    </citation>
    <scope>NUCLEOTIDE SEQUENCE [LARGE SCALE GENOMIC DNA]</scope>
    <source>
        <strain evidence="3 4">JC4</strain>
    </source>
</reference>
<feature type="domain" description="BON" evidence="2">
    <location>
        <begin position="3"/>
        <end position="71"/>
    </location>
</feature>
<keyword evidence="1" id="KW-0732">Signal</keyword>
<dbReference type="RefSeq" id="WP_256539402.1">
    <property type="nucleotide sequence ID" value="NZ_JANHOH010000002.1"/>
</dbReference>
<comment type="caution">
    <text evidence="3">The sequence shown here is derived from an EMBL/GenBank/DDBJ whole genome shotgun (WGS) entry which is preliminary data.</text>
</comment>
<feature type="domain" description="BON" evidence="2">
    <location>
        <begin position="149"/>
        <end position="217"/>
    </location>
</feature>
<proteinExistence type="predicted"/>
<dbReference type="InterPro" id="IPR051686">
    <property type="entry name" value="Lipoprotein_DolP"/>
</dbReference>
<dbReference type="InterPro" id="IPR014004">
    <property type="entry name" value="Transpt-assoc_nodulatn_dom_bac"/>
</dbReference>
<evidence type="ECO:0000256" key="1">
    <source>
        <dbReference type="ARBA" id="ARBA00022729"/>
    </source>
</evidence>
<feature type="domain" description="BON" evidence="2">
    <location>
        <begin position="78"/>
        <end position="146"/>
    </location>
</feature>
<evidence type="ECO:0000313" key="3">
    <source>
        <dbReference type="EMBL" id="MCQ6959215.1"/>
    </source>
</evidence>
<name>A0ABT1T3N4_9SPHI</name>
<accession>A0ABT1T3N4</accession>
<dbReference type="Gene3D" id="3.30.1340.30">
    <property type="match status" value="3"/>
</dbReference>
<dbReference type="Pfam" id="PF04972">
    <property type="entry name" value="BON"/>
    <property type="match status" value="3"/>
</dbReference>
<dbReference type="PANTHER" id="PTHR34606:SF4">
    <property type="entry name" value="OUTER MEMBRANE LIPOPROTEIN DOLP"/>
    <property type="match status" value="1"/>
</dbReference>
<keyword evidence="4" id="KW-1185">Reference proteome</keyword>
<organism evidence="3 4">
    <name type="scientific">Mucilaginibacter aquariorum</name>
    <dbReference type="NCBI Taxonomy" id="2967225"/>
    <lineage>
        <taxon>Bacteria</taxon>
        <taxon>Pseudomonadati</taxon>
        <taxon>Bacteroidota</taxon>
        <taxon>Sphingobacteriia</taxon>
        <taxon>Sphingobacteriales</taxon>
        <taxon>Sphingobacteriaceae</taxon>
        <taxon>Mucilaginibacter</taxon>
    </lineage>
</organism>
<dbReference type="InterPro" id="IPR007055">
    <property type="entry name" value="BON_dom"/>
</dbReference>
<evidence type="ECO:0000259" key="2">
    <source>
        <dbReference type="PROSITE" id="PS50914"/>
    </source>
</evidence>
<protein>
    <submittedName>
        <fullName evidence="3">BON domain-containing protein</fullName>
    </submittedName>
</protein>
<dbReference type="EMBL" id="JANHOH010000002">
    <property type="protein sequence ID" value="MCQ6959215.1"/>
    <property type="molecule type" value="Genomic_DNA"/>
</dbReference>
<gene>
    <name evidence="3" type="ORF">NPE20_14660</name>
</gene>
<dbReference type="Proteomes" id="UP001204376">
    <property type="component" value="Unassembled WGS sequence"/>
</dbReference>
<dbReference type="PROSITE" id="PS50914">
    <property type="entry name" value="BON"/>
    <property type="match status" value="3"/>
</dbReference>
<dbReference type="PANTHER" id="PTHR34606">
    <property type="entry name" value="BON DOMAIN-CONTAINING PROTEIN"/>
    <property type="match status" value="1"/>
</dbReference>